<evidence type="ECO:0000256" key="1">
    <source>
        <dbReference type="SAM" id="Phobius"/>
    </source>
</evidence>
<protein>
    <submittedName>
        <fullName evidence="2">Uncharacterized protein</fullName>
    </submittedName>
</protein>
<reference evidence="2" key="1">
    <citation type="submission" date="2019-07" db="EMBL/GenBank/DDBJ databases">
        <title>Draft genome sequence of Bacillus thuringiensis strain PT02.</title>
        <authorList>
            <person name="Nguyen H."/>
            <person name="Nguyen L.N."/>
            <person name="Nguyen H.T.T."/>
            <person name="Nguyen D.V."/>
            <person name="Le H.T.T."/>
        </authorList>
    </citation>
    <scope>NUCLEOTIDE SEQUENCE</scope>
    <source>
        <strain evidence="2">PT02</strain>
    </source>
</reference>
<gene>
    <name evidence="2" type="ORF">FPG91_22145</name>
</gene>
<dbReference type="KEGG" id="bthy:AQ980_18900"/>
<dbReference type="AlphaFoldDB" id="A0A643LUH4"/>
<dbReference type="EMBL" id="VLPO01000038">
    <property type="protein sequence ID" value="KAB1350298.1"/>
    <property type="molecule type" value="Genomic_DNA"/>
</dbReference>
<organism evidence="2">
    <name type="scientific">Bacillus thuringiensis</name>
    <dbReference type="NCBI Taxonomy" id="1428"/>
    <lineage>
        <taxon>Bacteria</taxon>
        <taxon>Bacillati</taxon>
        <taxon>Bacillota</taxon>
        <taxon>Bacilli</taxon>
        <taxon>Bacillales</taxon>
        <taxon>Bacillaceae</taxon>
        <taxon>Bacillus</taxon>
        <taxon>Bacillus cereus group</taxon>
    </lineage>
</organism>
<feature type="transmembrane region" description="Helical" evidence="1">
    <location>
        <begin position="322"/>
        <end position="346"/>
    </location>
</feature>
<comment type="caution">
    <text evidence="2">The sequence shown here is derived from an EMBL/GenBank/DDBJ whole genome shotgun (WGS) entry which is preliminary data.</text>
</comment>
<dbReference type="RefSeq" id="WP_000829601.1">
    <property type="nucleotide sequence ID" value="NZ_CP011349.1"/>
</dbReference>
<proteinExistence type="predicted"/>
<evidence type="ECO:0000313" key="2">
    <source>
        <dbReference type="EMBL" id="KAB1350298.1"/>
    </source>
</evidence>
<accession>A0A643LUH4</accession>
<keyword evidence="1" id="KW-0812">Transmembrane</keyword>
<keyword evidence="1" id="KW-1133">Transmembrane helix</keyword>
<sequence>MAENHNGIILDRHFSNALIKNAYKNGYVEFEENGELDRDLINKFKSNREYGLLEKKCLELILLFDKVYLNDPCEFAVLEKLKFEGIVRQSRYLNDVENTVDYNDIQLGENIKPLLINHLVKHFQKRQPHLKEQRGLAKKYVDGLFDFINLWRIGLHEEAVNYTHLPLERLLDTGNPVDYIYSLLKREESYPGFVVDMLDMEFELSSIISLMKMSEEFKVPFISKRVSCTSNETEGDNMHEVYKLCLVQMKDEIQYIPRIESIDDLLRLREKKEIKRFREVLIEWKNLMNNGDIKLAEKIRSDILKANKEISKLDKWEKVDNWFYYLAVPTMFIPIISNVVTVGGAYSRYHIESKQKKYGWIGIGV</sequence>
<keyword evidence="1" id="KW-0472">Membrane</keyword>
<name>A0A643LUH4_BACTU</name>